<comment type="similarity">
    <text evidence="1 6">Belongs to the peptidase S8 family.</text>
</comment>
<feature type="active site" description="Charge relay system" evidence="5 6">
    <location>
        <position position="176"/>
    </location>
</feature>
<evidence type="ECO:0000256" key="1">
    <source>
        <dbReference type="ARBA" id="ARBA00011073"/>
    </source>
</evidence>
<gene>
    <name evidence="8" type="ORF">FYJ58_02120</name>
</gene>
<dbReference type="Gene3D" id="2.60.120.1290">
    <property type="match status" value="1"/>
</dbReference>
<dbReference type="InterPro" id="IPR036852">
    <property type="entry name" value="Peptidase_S8/S53_dom_sf"/>
</dbReference>
<dbReference type="PANTHER" id="PTHR43399">
    <property type="entry name" value="SUBTILISIN-RELATED"/>
    <property type="match status" value="1"/>
</dbReference>
<dbReference type="CDD" id="cd07478">
    <property type="entry name" value="Peptidases_S8_CspA-like"/>
    <property type="match status" value="1"/>
</dbReference>
<dbReference type="PRINTS" id="PR00723">
    <property type="entry name" value="SUBTILISIN"/>
</dbReference>
<dbReference type="Gene3D" id="3.40.50.200">
    <property type="entry name" value="Peptidase S8/S53 domain"/>
    <property type="match status" value="1"/>
</dbReference>
<dbReference type="EMBL" id="VUMT01000002">
    <property type="protein sequence ID" value="MSS62689.1"/>
    <property type="molecule type" value="Genomic_DNA"/>
</dbReference>
<comment type="caution">
    <text evidence="8">The sequence shown here is derived from an EMBL/GenBank/DDBJ whole genome shotgun (WGS) entry which is preliminary data.</text>
</comment>
<evidence type="ECO:0000256" key="2">
    <source>
        <dbReference type="ARBA" id="ARBA00022670"/>
    </source>
</evidence>
<name>A0A6L5XVQ7_9FIRM</name>
<feature type="active site" description="Charge relay system" evidence="5 6">
    <location>
        <position position="499"/>
    </location>
</feature>
<dbReference type="RefSeq" id="WP_154516571.1">
    <property type="nucleotide sequence ID" value="NZ_VUMT01000002.1"/>
</dbReference>
<sequence length="567" mass="62643">MAKQENCGDIFYDNGYADYILEYLGGIESLERIYNPTCLQQINERFFVIAQPITGNPMITLNQYGYSTVPKCFGLLDTSSMEDAGILRVRRQPYLNLTGSGVLIGLIDTGIDYTNPLFKNADNTSRIIAIWDQMERTGVSPEGLYYGSEYTQDMINEALQSEDPYSIVPSRDENGHGTFLAGLAAGNEDLENQFTGAAPQAQLVIVKLKEAKQHLRDFFCIQEEAAAYSEIDIMLGLRYIQNIAIQKSMPLVIYVGLGTNAGNHSGTLPLCRYLNMISPTFGTAYVVAAGNEGNQSHHYQSDLLSAGTEEEVEFRVGENETGVYMELWTSAPSLFSVGLISPLGEYTGKIPIWYKDGSAITFPLEASQIYIHYTVVETYTGDEVVVIQIVTPTPGIWKLRVFNDGVDNAFYNIWMSMEHFLTKDTYFLNPEPYTTVCEPGNTTSILTMTGYNHITNSIYPGASRGYTITNDIKPEITAPGVNVYGPLLNGRFGTMSGTSVAGAIGAGAAALMLEWGIVRGNSGAMQTTEIENLFIRGAKRINLNYPNREWGYGILDVYSTFESMRIS</sequence>
<dbReference type="GO" id="GO:0004252">
    <property type="term" value="F:serine-type endopeptidase activity"/>
    <property type="evidence" value="ECO:0007669"/>
    <property type="project" value="UniProtKB-UniRule"/>
</dbReference>
<dbReference type="PROSITE" id="PS51892">
    <property type="entry name" value="SUBTILASE"/>
    <property type="match status" value="1"/>
</dbReference>
<dbReference type="InterPro" id="IPR017310">
    <property type="entry name" value="Pept_S8A_subtilisin_clostridia"/>
</dbReference>
<dbReference type="Pfam" id="PF00082">
    <property type="entry name" value="Peptidase_S8"/>
    <property type="match status" value="2"/>
</dbReference>
<dbReference type="InterPro" id="IPR023827">
    <property type="entry name" value="Peptidase_S8_Asp-AS"/>
</dbReference>
<keyword evidence="4 6" id="KW-0720">Serine protease</keyword>
<proteinExistence type="inferred from homology"/>
<dbReference type="PANTHER" id="PTHR43399:SF4">
    <property type="entry name" value="CELL WALL-ASSOCIATED PROTEASE"/>
    <property type="match status" value="1"/>
</dbReference>
<evidence type="ECO:0000256" key="6">
    <source>
        <dbReference type="PROSITE-ProRule" id="PRU01240"/>
    </source>
</evidence>
<evidence type="ECO:0000259" key="7">
    <source>
        <dbReference type="Pfam" id="PF00082"/>
    </source>
</evidence>
<dbReference type="InterPro" id="IPR015500">
    <property type="entry name" value="Peptidase_S8_subtilisin-rel"/>
</dbReference>
<keyword evidence="3 6" id="KW-0378">Hydrolase</keyword>
<reference evidence="8 9" key="1">
    <citation type="submission" date="2019-08" db="EMBL/GenBank/DDBJ databases">
        <title>In-depth cultivation of the pig gut microbiome towards novel bacterial diversity and tailored functional studies.</title>
        <authorList>
            <person name="Wylensek D."/>
            <person name="Hitch T.C.A."/>
            <person name="Clavel T."/>
        </authorList>
    </citation>
    <scope>NUCLEOTIDE SEQUENCE [LARGE SCALE GENOMIC DNA]</scope>
    <source>
        <strain evidence="8 9">WCA-693-APC-MOT-I</strain>
    </source>
</reference>
<dbReference type="AlphaFoldDB" id="A0A6L5XVQ7"/>
<evidence type="ECO:0000313" key="9">
    <source>
        <dbReference type="Proteomes" id="UP000482209"/>
    </source>
</evidence>
<dbReference type="Proteomes" id="UP000482209">
    <property type="component" value="Unassembled WGS sequence"/>
</dbReference>
<evidence type="ECO:0000256" key="4">
    <source>
        <dbReference type="ARBA" id="ARBA00022825"/>
    </source>
</evidence>
<feature type="domain" description="Peptidase S8/S53" evidence="7">
    <location>
        <begin position="99"/>
        <end position="298"/>
    </location>
</feature>
<keyword evidence="9" id="KW-1185">Reference proteome</keyword>
<accession>A0A6L5XVQ7</accession>
<dbReference type="SUPFAM" id="SSF52743">
    <property type="entry name" value="Subtilisin-like"/>
    <property type="match status" value="1"/>
</dbReference>
<feature type="domain" description="Peptidase S8/S53" evidence="7">
    <location>
        <begin position="434"/>
        <end position="553"/>
    </location>
</feature>
<dbReference type="PIRSF" id="PIRSF037894">
    <property type="entry name" value="Subtilisin_rel_CspABC"/>
    <property type="match status" value="1"/>
</dbReference>
<evidence type="ECO:0000313" key="8">
    <source>
        <dbReference type="EMBL" id="MSS62689.1"/>
    </source>
</evidence>
<organism evidence="8 9">
    <name type="scientific">Velocimicrobium porci</name>
    <dbReference type="NCBI Taxonomy" id="2606634"/>
    <lineage>
        <taxon>Bacteria</taxon>
        <taxon>Bacillati</taxon>
        <taxon>Bacillota</taxon>
        <taxon>Clostridia</taxon>
        <taxon>Lachnospirales</taxon>
        <taxon>Lachnospiraceae</taxon>
        <taxon>Velocimicrobium</taxon>
    </lineage>
</organism>
<keyword evidence="2 6" id="KW-0645">Protease</keyword>
<dbReference type="PROSITE" id="PS00136">
    <property type="entry name" value="SUBTILASE_ASP"/>
    <property type="match status" value="1"/>
</dbReference>
<dbReference type="InterPro" id="IPR034045">
    <property type="entry name" value="Pep_S8_CspA-like"/>
</dbReference>
<dbReference type="InterPro" id="IPR051048">
    <property type="entry name" value="Peptidase_S8/S53_subtilisin"/>
</dbReference>
<evidence type="ECO:0000256" key="3">
    <source>
        <dbReference type="ARBA" id="ARBA00022801"/>
    </source>
</evidence>
<evidence type="ECO:0000256" key="5">
    <source>
        <dbReference type="PIRSR" id="PIRSR615500-1"/>
    </source>
</evidence>
<feature type="active site" description="Charge relay system" evidence="5 6">
    <location>
        <position position="108"/>
    </location>
</feature>
<protein>
    <submittedName>
        <fullName evidence="8">S8 family peptidase</fullName>
    </submittedName>
</protein>
<dbReference type="InterPro" id="IPR000209">
    <property type="entry name" value="Peptidase_S8/S53_dom"/>
</dbReference>
<dbReference type="GO" id="GO:0006508">
    <property type="term" value="P:proteolysis"/>
    <property type="evidence" value="ECO:0007669"/>
    <property type="project" value="UniProtKB-KW"/>
</dbReference>